<proteinExistence type="predicted"/>
<accession>H0F5I5</accession>
<dbReference type="STRING" id="477184.KYC_10141"/>
<dbReference type="Proteomes" id="UP000003113">
    <property type="component" value="Unassembled WGS sequence"/>
</dbReference>
<keyword evidence="2" id="KW-1185">Reference proteome</keyword>
<protein>
    <submittedName>
        <fullName evidence="1">Uncharacterized protein</fullName>
    </submittedName>
</protein>
<evidence type="ECO:0000313" key="1">
    <source>
        <dbReference type="EMBL" id="EHK66499.1"/>
    </source>
</evidence>
<evidence type="ECO:0000313" key="2">
    <source>
        <dbReference type="Proteomes" id="UP000003113"/>
    </source>
</evidence>
<gene>
    <name evidence="1" type="ORF">KYC_10141</name>
</gene>
<reference evidence="1 2" key="1">
    <citation type="journal article" date="2012" name="J. Bacteriol.">
        <title>Genome sequence of the highly efficient arsenite-oxidizing bacterium Achromobacter arsenitoxydans SY8.</title>
        <authorList>
            <person name="Li X."/>
            <person name="Hu Y."/>
            <person name="Gong J."/>
            <person name="Lin Y."/>
            <person name="Johnstone L."/>
            <person name="Rensing C."/>
            <person name="Wang G."/>
        </authorList>
    </citation>
    <scope>NUCLEOTIDE SEQUENCE [LARGE SCALE GENOMIC DNA]</scope>
    <source>
        <strain evidence="1 2">SY8</strain>
    </source>
</reference>
<dbReference type="AlphaFoldDB" id="H0F5I5"/>
<comment type="caution">
    <text evidence="1">The sequence shown here is derived from an EMBL/GenBank/DDBJ whole genome shotgun (WGS) entry which is preliminary data.</text>
</comment>
<dbReference type="PATRIC" id="fig|477184.5.peg.2010"/>
<sequence>MSLMLFWIIQDCSIRGAAGGQRRLGRLATDLTLAQ</sequence>
<dbReference type="EMBL" id="AGUF01000040">
    <property type="protein sequence ID" value="EHK66499.1"/>
    <property type="molecule type" value="Genomic_DNA"/>
</dbReference>
<name>H0F5I5_9BURK</name>
<organism evidence="1 2">
    <name type="scientific">Achromobacter arsenitoxydans SY8</name>
    <dbReference type="NCBI Taxonomy" id="477184"/>
    <lineage>
        <taxon>Bacteria</taxon>
        <taxon>Pseudomonadati</taxon>
        <taxon>Pseudomonadota</taxon>
        <taxon>Betaproteobacteria</taxon>
        <taxon>Burkholderiales</taxon>
        <taxon>Alcaligenaceae</taxon>
        <taxon>Achromobacter</taxon>
    </lineage>
</organism>